<proteinExistence type="predicted"/>
<evidence type="ECO:0000313" key="2">
    <source>
        <dbReference type="EMBL" id="SOD12180.1"/>
    </source>
</evidence>
<evidence type="ECO:0000313" key="3">
    <source>
        <dbReference type="Proteomes" id="UP000219281"/>
    </source>
</evidence>
<gene>
    <name evidence="2" type="ORF">SAMN06297358_0534</name>
</gene>
<sequence length="215" mass="24854">MFKNLLTAFLVPLSILLPIGLFLSKYRYADKAARTLFYYLIMAGSINLTAIILSNYSVRNLFLLHIFTILEIVFFMLYFSFVFQDRKIKKVLRIAMIGLPILFVLNFVFLQSINEFNTYTRPLESISITVVSLLFLYKSGFVEDWLKQPTSWINIGVLIYFPTATLIFILSNYFVFVSSNRALNSIIWDIHSILVLGMYLAFAKGFTLIKKDNNG</sequence>
<feature type="transmembrane region" description="Helical" evidence="1">
    <location>
        <begin position="94"/>
        <end position="113"/>
    </location>
</feature>
<keyword evidence="1" id="KW-0472">Membrane</keyword>
<reference evidence="3" key="1">
    <citation type="submission" date="2017-09" db="EMBL/GenBank/DDBJ databases">
        <authorList>
            <person name="Varghese N."/>
            <person name="Submissions S."/>
        </authorList>
    </citation>
    <scope>NUCLEOTIDE SEQUENCE [LARGE SCALE GENOMIC DNA]</scope>
    <source>
        <strain evidence="3">CGMCC 1.12803</strain>
    </source>
</reference>
<feature type="transmembrane region" description="Helical" evidence="1">
    <location>
        <begin position="182"/>
        <end position="202"/>
    </location>
</feature>
<protein>
    <recommendedName>
        <fullName evidence="4">Histidine kinase N-terminal 7TM region domain-containing protein</fullName>
    </recommendedName>
</protein>
<keyword evidence="3" id="KW-1185">Reference proteome</keyword>
<dbReference type="AlphaFoldDB" id="A0A285ZRD2"/>
<feature type="transmembrane region" description="Helical" evidence="1">
    <location>
        <begin position="119"/>
        <end position="137"/>
    </location>
</feature>
<organism evidence="2 3">
    <name type="scientific">Pedobacter xixiisoli</name>
    <dbReference type="NCBI Taxonomy" id="1476464"/>
    <lineage>
        <taxon>Bacteria</taxon>
        <taxon>Pseudomonadati</taxon>
        <taxon>Bacteroidota</taxon>
        <taxon>Sphingobacteriia</taxon>
        <taxon>Sphingobacteriales</taxon>
        <taxon>Sphingobacteriaceae</taxon>
        <taxon>Pedobacter</taxon>
    </lineage>
</organism>
<dbReference type="Proteomes" id="UP000219281">
    <property type="component" value="Unassembled WGS sequence"/>
</dbReference>
<feature type="transmembrane region" description="Helical" evidence="1">
    <location>
        <begin position="157"/>
        <end position="176"/>
    </location>
</feature>
<dbReference type="EMBL" id="OCMT01000001">
    <property type="protein sequence ID" value="SOD12180.1"/>
    <property type="molecule type" value="Genomic_DNA"/>
</dbReference>
<keyword evidence="1" id="KW-0812">Transmembrane</keyword>
<name>A0A285ZRD2_9SPHI</name>
<evidence type="ECO:0008006" key="4">
    <source>
        <dbReference type="Google" id="ProtNLM"/>
    </source>
</evidence>
<feature type="transmembrane region" description="Helical" evidence="1">
    <location>
        <begin position="62"/>
        <end position="82"/>
    </location>
</feature>
<feature type="transmembrane region" description="Helical" evidence="1">
    <location>
        <begin position="36"/>
        <end position="56"/>
    </location>
</feature>
<accession>A0A285ZRD2</accession>
<keyword evidence="1" id="KW-1133">Transmembrane helix</keyword>
<evidence type="ECO:0000256" key="1">
    <source>
        <dbReference type="SAM" id="Phobius"/>
    </source>
</evidence>
<feature type="transmembrane region" description="Helical" evidence="1">
    <location>
        <begin position="6"/>
        <end position="24"/>
    </location>
</feature>